<comment type="caution">
    <text evidence="1">The sequence shown here is derived from an EMBL/GenBank/DDBJ whole genome shotgun (WGS) entry which is preliminary data.</text>
</comment>
<dbReference type="EMBL" id="CM044701">
    <property type="protein sequence ID" value="KAI5680267.1"/>
    <property type="molecule type" value="Genomic_DNA"/>
</dbReference>
<organism evidence="1 2">
    <name type="scientific">Catharanthus roseus</name>
    <name type="common">Madagascar periwinkle</name>
    <name type="synonym">Vinca rosea</name>
    <dbReference type="NCBI Taxonomy" id="4058"/>
    <lineage>
        <taxon>Eukaryota</taxon>
        <taxon>Viridiplantae</taxon>
        <taxon>Streptophyta</taxon>
        <taxon>Embryophyta</taxon>
        <taxon>Tracheophyta</taxon>
        <taxon>Spermatophyta</taxon>
        <taxon>Magnoliopsida</taxon>
        <taxon>eudicotyledons</taxon>
        <taxon>Gunneridae</taxon>
        <taxon>Pentapetalae</taxon>
        <taxon>asterids</taxon>
        <taxon>lamiids</taxon>
        <taxon>Gentianales</taxon>
        <taxon>Apocynaceae</taxon>
        <taxon>Rauvolfioideae</taxon>
        <taxon>Vinceae</taxon>
        <taxon>Catharanthinae</taxon>
        <taxon>Catharanthus</taxon>
    </lineage>
</organism>
<accession>A0ACC0C5Y0</accession>
<dbReference type="Proteomes" id="UP001060085">
    <property type="component" value="Linkage Group LG01"/>
</dbReference>
<reference evidence="2" key="1">
    <citation type="journal article" date="2023" name="Nat. Plants">
        <title>Single-cell RNA sequencing provides a high-resolution roadmap for understanding the multicellular compartmentation of specialized metabolism.</title>
        <authorList>
            <person name="Sun S."/>
            <person name="Shen X."/>
            <person name="Li Y."/>
            <person name="Li Y."/>
            <person name="Wang S."/>
            <person name="Li R."/>
            <person name="Zhang H."/>
            <person name="Shen G."/>
            <person name="Guo B."/>
            <person name="Wei J."/>
            <person name="Xu J."/>
            <person name="St-Pierre B."/>
            <person name="Chen S."/>
            <person name="Sun C."/>
        </authorList>
    </citation>
    <scope>NUCLEOTIDE SEQUENCE [LARGE SCALE GENOMIC DNA]</scope>
</reference>
<sequence>MFSSSSSSTVPTLLLGFSPSAVRRFFSSSFPPPAEAFTGIWPSGKGVNFSIGHVKCGAVSRPRTQEYKDVDVAQNGIPIIKWADTVEEAIEKETEEPQQVILIESPSKIEIEKEIGSIKRMLASMEDGEISISAYDTAWVAMVENMEGNGGPQFPSSLEWIANNQLEDGSWGDSKIFLAHDRIINTLACVVALKSWNMLPHKREKGLLFIRENVYKLGDENAEHMPIGFEVAFPSLIDLARKLSIDILDDSHPILQEIFKRRDQKLKRIPKEILQKVPTTLLHSLEGMEGLNWDSLLQLKCEDGSFLFSPSSTAFALMETKDQHCLQYLTKIVHKFNGGVPNVYPVDLFEHIWAVDRLQRLGISRFFQEEIRECVNYINRYWTEKGICWARNTRVHDIDDTAMAFRILRLHGYKVSSDVFGHFEKGGEFFCFVGQSNQAVTGMYNLYRASEVMFSGEKILADAKIFSQGFLQEKRANNELLDKWIITKDLPGEVGYALDVPWYASLPRLETRFYLEQYGGDDDVWIGKTLYRMSYVNNNTYLELGKLDYNNCQAIHQFEWRSFQKWYKECSLWELGLSERKLLVAYYMAAATIFEPERSKERLAWAKTSALIDTIKSNFGDQTADFVRELEYNSGLPPYVNGYTTRQQHAQRLVWTLLRTLNQLSLDAVMVHGRDIHQYLCQAWEKWLLNLQEEEGKNLGKAEAELIVTTLNLCSGSSKYVSEDQMLSNPKYQKLMDITGKICNQIRQFQLTNNAGAMTGCTNLNSDMQELLKLVLISNSSSEEEDEEEIDEEIKKTFLSVAKSFYYAAYCDNGTVKSHIAKVLFERVV</sequence>
<protein>
    <submittedName>
        <fullName evidence="1">Uncharacterized protein</fullName>
    </submittedName>
</protein>
<keyword evidence="2" id="KW-1185">Reference proteome</keyword>
<proteinExistence type="predicted"/>
<name>A0ACC0C5Y0_CATRO</name>
<evidence type="ECO:0000313" key="1">
    <source>
        <dbReference type="EMBL" id="KAI5680267.1"/>
    </source>
</evidence>
<evidence type="ECO:0000313" key="2">
    <source>
        <dbReference type="Proteomes" id="UP001060085"/>
    </source>
</evidence>
<gene>
    <name evidence="1" type="ORF">M9H77_01494</name>
</gene>